<feature type="transmembrane region" description="Helical" evidence="9">
    <location>
        <begin position="12"/>
        <end position="32"/>
    </location>
</feature>
<dbReference type="OrthoDB" id="9778062at2"/>
<dbReference type="GO" id="GO:0043190">
    <property type="term" value="C:ATP-binding cassette (ABC) transporter complex"/>
    <property type="evidence" value="ECO:0007669"/>
    <property type="project" value="InterPro"/>
</dbReference>
<proteinExistence type="predicted"/>
<evidence type="ECO:0000256" key="7">
    <source>
        <dbReference type="ARBA" id="ARBA00022989"/>
    </source>
</evidence>
<evidence type="ECO:0000313" key="10">
    <source>
        <dbReference type="EMBL" id="PEH89332.1"/>
    </source>
</evidence>
<dbReference type="PANTHER" id="PTHR33529">
    <property type="entry name" value="SLR0882 PROTEIN-RELATED"/>
    <property type="match status" value="1"/>
</dbReference>
<keyword evidence="8 9" id="KW-0472">Membrane</keyword>
<evidence type="ECO:0000256" key="6">
    <source>
        <dbReference type="ARBA" id="ARBA00022692"/>
    </source>
</evidence>
<name>A0A2A7UVP1_COMTR</name>
<dbReference type="GeneID" id="80801458"/>
<feature type="transmembrane region" description="Helical" evidence="9">
    <location>
        <begin position="101"/>
        <end position="121"/>
    </location>
</feature>
<dbReference type="NCBIfam" id="TIGR04407">
    <property type="entry name" value="LptF_YjgP"/>
    <property type="match status" value="1"/>
</dbReference>
<sequence>MLFDSSIRKELARSFGATLVVLITVVMTMMLIRTLGQAAKGNVSPSDVLLVMGFTVLSHLSTILMLSLFVSIVGTLTRMYRDSEMVIWFASGRGLASLVKPLLRFAWPVLLIVAVLGVWVWPWSNQQVQQMREQFEQRSDVDRIAPGEFQESSDGQRVFFIDKESVSSESASNVFIVDNSNGKEVVTSAKSAHLRVQQGVRMAVLTDGQRIETKPDGAGLRISQFQEYALRLSDGSSASAEALATKSQPTAALLASDEPKDRAELGWRLGLPLAALNFVLLALAITNANPRAAKSTSLAVALLAFVVYYNLMTVGQSWVVSGRMSMLGFLLGLHGAVLGIALATLMTRHHRWSPRQLLQRRAQVPQGASA</sequence>
<evidence type="ECO:0000256" key="3">
    <source>
        <dbReference type="ARBA" id="ARBA00022448"/>
    </source>
</evidence>
<dbReference type="Pfam" id="PF03739">
    <property type="entry name" value="LptF_LptG"/>
    <property type="match status" value="1"/>
</dbReference>
<dbReference type="GO" id="GO:0055085">
    <property type="term" value="P:transmembrane transport"/>
    <property type="evidence" value="ECO:0007669"/>
    <property type="project" value="InterPro"/>
</dbReference>
<comment type="subcellular location">
    <subcellularLocation>
        <location evidence="1">Cell inner membrane</location>
        <topology evidence="1">Multi-pass membrane protein</topology>
    </subcellularLocation>
</comment>
<evidence type="ECO:0000256" key="1">
    <source>
        <dbReference type="ARBA" id="ARBA00004429"/>
    </source>
</evidence>
<gene>
    <name evidence="10" type="primary">lptF</name>
    <name evidence="10" type="ORF">CRM82_12630</name>
</gene>
<evidence type="ECO:0000256" key="2">
    <source>
        <dbReference type="ARBA" id="ARBA00014213"/>
    </source>
</evidence>
<dbReference type="InterPro" id="IPR005495">
    <property type="entry name" value="LptG/LptF_permease"/>
</dbReference>
<accession>A0A2A7UVP1</accession>
<feature type="transmembrane region" description="Helical" evidence="9">
    <location>
        <begin position="326"/>
        <end position="346"/>
    </location>
</feature>
<keyword evidence="7 9" id="KW-1133">Transmembrane helix</keyword>
<keyword evidence="4" id="KW-1003">Cell membrane</keyword>
<comment type="caution">
    <text evidence="10">The sequence shown here is derived from an EMBL/GenBank/DDBJ whole genome shotgun (WGS) entry which is preliminary data.</text>
</comment>
<keyword evidence="5" id="KW-0997">Cell inner membrane</keyword>
<dbReference type="EMBL" id="PDEA01000001">
    <property type="protein sequence ID" value="PEH89332.1"/>
    <property type="molecule type" value="Genomic_DNA"/>
</dbReference>
<feature type="transmembrane region" description="Helical" evidence="9">
    <location>
        <begin position="298"/>
        <end position="320"/>
    </location>
</feature>
<dbReference type="RefSeq" id="WP_066534354.1">
    <property type="nucleotide sequence ID" value="NZ_PDEA01000001.1"/>
</dbReference>
<keyword evidence="6 9" id="KW-0812">Transmembrane</keyword>
<feature type="transmembrane region" description="Helical" evidence="9">
    <location>
        <begin position="52"/>
        <end position="80"/>
    </location>
</feature>
<keyword evidence="11" id="KW-1185">Reference proteome</keyword>
<dbReference type="STRING" id="1219032.GCA_001515545_01166"/>
<evidence type="ECO:0000256" key="5">
    <source>
        <dbReference type="ARBA" id="ARBA00022519"/>
    </source>
</evidence>
<dbReference type="PANTHER" id="PTHR33529:SF7">
    <property type="entry name" value="LIPOPOLYSACCHARIDE EXPORT SYSTEM PERMEASE PROTEIN LPTF"/>
    <property type="match status" value="1"/>
</dbReference>
<keyword evidence="3" id="KW-0813">Transport</keyword>
<evidence type="ECO:0000256" key="9">
    <source>
        <dbReference type="SAM" id="Phobius"/>
    </source>
</evidence>
<dbReference type="Proteomes" id="UP000220246">
    <property type="component" value="Unassembled WGS sequence"/>
</dbReference>
<dbReference type="GO" id="GO:0015920">
    <property type="term" value="P:lipopolysaccharide transport"/>
    <property type="evidence" value="ECO:0007669"/>
    <property type="project" value="TreeGrafter"/>
</dbReference>
<reference evidence="11" key="1">
    <citation type="submission" date="2017-09" db="EMBL/GenBank/DDBJ databases">
        <title>FDA dAtabase for Regulatory Grade micrObial Sequences (FDA-ARGOS): Supporting development and validation of Infectious Disease Dx tests.</title>
        <authorList>
            <person name="Minogue T."/>
            <person name="Wolcott M."/>
            <person name="Wasieloski L."/>
            <person name="Aguilar W."/>
            <person name="Moore D."/>
            <person name="Tallon L."/>
            <person name="Sadzewicz L."/>
            <person name="Ott S."/>
            <person name="Zhao X."/>
            <person name="Nagaraj S."/>
            <person name="Vavikolanu K."/>
            <person name="Aluvathingal J."/>
            <person name="Nadendla S."/>
            <person name="Sichtig H."/>
        </authorList>
    </citation>
    <scope>NUCLEOTIDE SEQUENCE [LARGE SCALE GENOMIC DNA]</scope>
    <source>
        <strain evidence="11">FDAARGOS_394</strain>
    </source>
</reference>
<evidence type="ECO:0000256" key="8">
    <source>
        <dbReference type="ARBA" id="ARBA00023136"/>
    </source>
</evidence>
<evidence type="ECO:0000313" key="11">
    <source>
        <dbReference type="Proteomes" id="UP000220246"/>
    </source>
</evidence>
<feature type="transmembrane region" description="Helical" evidence="9">
    <location>
        <begin position="265"/>
        <end position="286"/>
    </location>
</feature>
<dbReference type="AlphaFoldDB" id="A0A2A7UVP1"/>
<organism evidence="10 11">
    <name type="scientific">Comamonas terrigena</name>
    <dbReference type="NCBI Taxonomy" id="32013"/>
    <lineage>
        <taxon>Bacteria</taxon>
        <taxon>Pseudomonadati</taxon>
        <taxon>Pseudomonadota</taxon>
        <taxon>Betaproteobacteria</taxon>
        <taxon>Burkholderiales</taxon>
        <taxon>Comamonadaceae</taxon>
        <taxon>Comamonas</taxon>
    </lineage>
</organism>
<protein>
    <recommendedName>
        <fullName evidence="2">Lipopolysaccharide export system permease protein LptF</fullName>
    </recommendedName>
</protein>
<dbReference type="InterPro" id="IPR030922">
    <property type="entry name" value="LptF"/>
</dbReference>
<evidence type="ECO:0000256" key="4">
    <source>
        <dbReference type="ARBA" id="ARBA00022475"/>
    </source>
</evidence>